<feature type="coiled-coil region" evidence="1">
    <location>
        <begin position="90"/>
        <end position="117"/>
    </location>
</feature>
<evidence type="ECO:0000313" key="3">
    <source>
        <dbReference type="EMBL" id="UQC89521.1"/>
    </source>
</evidence>
<dbReference type="RefSeq" id="XP_049151122.1">
    <property type="nucleotide sequence ID" value="XM_049293976.1"/>
</dbReference>
<sequence length="117" mass="13744">MAHDSLDATERFKIPSSDRLHKPRKHARSTHFDQQQETTTWSKGCLKITTVPFSSTKNIRPEWRKQLERLVAEISQMSPEQKDFPENKALVESLKLIEELEHQNASLEQHLRDLQQQ</sequence>
<feature type="compositionally biased region" description="Basic and acidic residues" evidence="2">
    <location>
        <begin position="1"/>
        <end position="20"/>
    </location>
</feature>
<evidence type="ECO:0000313" key="4">
    <source>
        <dbReference type="Proteomes" id="UP000830671"/>
    </source>
</evidence>
<accession>A0A9Q8T5C9</accession>
<dbReference type="EMBL" id="CP019480">
    <property type="protein sequence ID" value="UQC89521.1"/>
    <property type="molecule type" value="Genomic_DNA"/>
</dbReference>
<name>A0A9Q8T5C9_9PEZI</name>
<evidence type="ECO:0000256" key="2">
    <source>
        <dbReference type="SAM" id="MobiDB-lite"/>
    </source>
</evidence>
<dbReference type="KEGG" id="clup:CLUP02_15052"/>
<keyword evidence="1" id="KW-0175">Coiled coil</keyword>
<reference evidence="3" key="1">
    <citation type="journal article" date="2021" name="Mol. Plant Microbe Interact.">
        <title>Complete Genome Sequence of the Plant-Pathogenic Fungus Colletotrichum lupini.</title>
        <authorList>
            <person name="Baroncelli R."/>
            <person name="Pensec F."/>
            <person name="Da Lio D."/>
            <person name="Boufleur T."/>
            <person name="Vicente I."/>
            <person name="Sarrocco S."/>
            <person name="Picot A."/>
            <person name="Baraldi E."/>
            <person name="Sukno S."/>
            <person name="Thon M."/>
            <person name="Le Floch G."/>
        </authorList>
    </citation>
    <scope>NUCLEOTIDE SEQUENCE</scope>
    <source>
        <strain evidence="3">IMI 504893</strain>
    </source>
</reference>
<evidence type="ECO:0000256" key="1">
    <source>
        <dbReference type="SAM" id="Coils"/>
    </source>
</evidence>
<feature type="region of interest" description="Disordered" evidence="2">
    <location>
        <begin position="1"/>
        <end position="39"/>
    </location>
</feature>
<dbReference type="AlphaFoldDB" id="A0A9Q8T5C9"/>
<dbReference type="GeneID" id="73348986"/>
<gene>
    <name evidence="3" type="ORF">CLUP02_15052</name>
</gene>
<protein>
    <submittedName>
        <fullName evidence="3">Uncharacterized protein</fullName>
    </submittedName>
</protein>
<proteinExistence type="predicted"/>
<dbReference type="Proteomes" id="UP000830671">
    <property type="component" value="Chromosome 8"/>
</dbReference>
<keyword evidence="4" id="KW-1185">Reference proteome</keyword>
<organism evidence="3 4">
    <name type="scientific">Colletotrichum lupini</name>
    <dbReference type="NCBI Taxonomy" id="145971"/>
    <lineage>
        <taxon>Eukaryota</taxon>
        <taxon>Fungi</taxon>
        <taxon>Dikarya</taxon>
        <taxon>Ascomycota</taxon>
        <taxon>Pezizomycotina</taxon>
        <taxon>Sordariomycetes</taxon>
        <taxon>Hypocreomycetidae</taxon>
        <taxon>Glomerellales</taxon>
        <taxon>Glomerellaceae</taxon>
        <taxon>Colletotrichum</taxon>
        <taxon>Colletotrichum acutatum species complex</taxon>
    </lineage>
</organism>